<dbReference type="PANTHER" id="PTHR33312">
    <property type="entry name" value="MEMBRANE-ASSOCIATED KINASE REGULATOR 4-RELATED"/>
    <property type="match status" value="1"/>
</dbReference>
<proteinExistence type="predicted"/>
<dbReference type="GO" id="GO:0019210">
    <property type="term" value="F:kinase inhibitor activity"/>
    <property type="evidence" value="ECO:0007669"/>
    <property type="project" value="InterPro"/>
</dbReference>
<keyword evidence="3" id="KW-1185">Reference proteome</keyword>
<name>A0AAQ3KI86_9LILI</name>
<dbReference type="EMBL" id="CP136894">
    <property type="protein sequence ID" value="WOL06902.1"/>
    <property type="molecule type" value="Genomic_DNA"/>
</dbReference>
<dbReference type="GO" id="GO:0005886">
    <property type="term" value="C:plasma membrane"/>
    <property type="evidence" value="ECO:0007669"/>
    <property type="project" value="InterPro"/>
</dbReference>
<evidence type="ECO:0000313" key="2">
    <source>
        <dbReference type="EMBL" id="WOL06902.1"/>
    </source>
</evidence>
<protein>
    <recommendedName>
        <fullName evidence="4">Membrane-associated kinase regulator 4</fullName>
    </recommendedName>
</protein>
<dbReference type="PANTHER" id="PTHR33312:SF21">
    <property type="entry name" value="MEMBRANE-ASSOCIATED KINASE REGULATOR 3-RELATED"/>
    <property type="match status" value="1"/>
</dbReference>
<sequence>MCTPPTLYRILVPSPSPPPPPCNNMLKRSAMAMVEDDYIDMDISSSFICYTVNAAAASSPPDAKEFEFQMSADPGARGASTSPADELFYKGKLLPLHLPPRLRMVEKLERCASRRNAAGGGSPPSSCGDVDGGGGPSAGAEDPFACEGKKCSWSRKLKLIRRSSLCLRLKASRAYLRSLFIRSAAREGNPLEKQMEEELTQRKSFSSAVNWNSGTKSSSSSSSSSSLSSSFSSLSSLGTCEPQQTLKRSSSVNSEMESSILGAIAYCKESQQLVGGRKSADDVGFFFSLPAMALQGMNAIR</sequence>
<accession>A0AAQ3KI86</accession>
<dbReference type="Proteomes" id="UP001327560">
    <property type="component" value="Chromosome 5"/>
</dbReference>
<evidence type="ECO:0008006" key="4">
    <source>
        <dbReference type="Google" id="ProtNLM"/>
    </source>
</evidence>
<reference evidence="2 3" key="1">
    <citation type="submission" date="2023-10" db="EMBL/GenBank/DDBJ databases">
        <title>Chromosome-scale genome assembly provides insights into flower coloration mechanisms of Canna indica.</title>
        <authorList>
            <person name="Li C."/>
        </authorList>
    </citation>
    <scope>NUCLEOTIDE SEQUENCE [LARGE SCALE GENOMIC DNA]</scope>
    <source>
        <tissue evidence="2">Flower</tissue>
    </source>
</reference>
<gene>
    <name evidence="2" type="ORF">Cni_G15637</name>
</gene>
<dbReference type="AlphaFoldDB" id="A0AAQ3KI86"/>
<dbReference type="InterPro" id="IPR039620">
    <property type="entry name" value="BKI1/MAKR1/3/4"/>
</dbReference>
<feature type="region of interest" description="Disordered" evidence="1">
    <location>
        <begin position="115"/>
        <end position="141"/>
    </location>
</feature>
<evidence type="ECO:0000313" key="3">
    <source>
        <dbReference type="Proteomes" id="UP001327560"/>
    </source>
</evidence>
<evidence type="ECO:0000256" key="1">
    <source>
        <dbReference type="SAM" id="MobiDB-lite"/>
    </source>
</evidence>
<organism evidence="2 3">
    <name type="scientific">Canna indica</name>
    <name type="common">Indian-shot</name>
    <dbReference type="NCBI Taxonomy" id="4628"/>
    <lineage>
        <taxon>Eukaryota</taxon>
        <taxon>Viridiplantae</taxon>
        <taxon>Streptophyta</taxon>
        <taxon>Embryophyta</taxon>
        <taxon>Tracheophyta</taxon>
        <taxon>Spermatophyta</taxon>
        <taxon>Magnoliopsida</taxon>
        <taxon>Liliopsida</taxon>
        <taxon>Zingiberales</taxon>
        <taxon>Cannaceae</taxon>
        <taxon>Canna</taxon>
    </lineage>
</organism>